<sequence>MLTPKRRIDPGVAQRLLSEPHRFQFFQAVRVLEHLFVRHGVRPEDVLTRKLRFRNSMSMAFPASDIEQLRAYAENDEPFKADPADAQPAWDKLAEVDITPAFMGMLGGRGVLPFGYTERIGEREMYFRDHAARAFLDIFNNRALALFYAAWKKYRLAFQYELDRRERFLPLILSLAGMGASSLRTRLDKGEGAVFDQAIAYYAAGVGQRPLSAVFLQRMLSEYFDANVRVEQFAGAWYQVPKNQLSRLGDPTAVLGRTALAGERIWQRDLRLRLWIGPLRHKRFEDFLPGGRAAAALAKWLTLLSGGTLEFEVRLVLHQQDVRTTGLSPTLGGRLGWDAFVSSRPADHHRSDASYLVRTLA</sequence>
<dbReference type="NCBIfam" id="TIGR03347">
    <property type="entry name" value="VI_chp_1"/>
    <property type="match status" value="1"/>
</dbReference>
<evidence type="ECO:0000313" key="1">
    <source>
        <dbReference type="EMBL" id="MBE1161101.1"/>
    </source>
</evidence>
<dbReference type="PANTHER" id="PTHR35564:SF4">
    <property type="entry name" value="CYTOPLASMIC PROTEIN"/>
    <property type="match status" value="1"/>
</dbReference>
<keyword evidence="2" id="KW-1185">Reference proteome</keyword>
<protein>
    <submittedName>
        <fullName evidence="1">Type VI secretion system baseplate subunit TssG</fullName>
    </submittedName>
</protein>
<name>A0ABR9GAN6_9GAMM</name>
<organism evidence="1 2">
    <name type="scientific">Dyella acidiphila</name>
    <dbReference type="NCBI Taxonomy" id="2775866"/>
    <lineage>
        <taxon>Bacteria</taxon>
        <taxon>Pseudomonadati</taxon>
        <taxon>Pseudomonadota</taxon>
        <taxon>Gammaproteobacteria</taxon>
        <taxon>Lysobacterales</taxon>
        <taxon>Rhodanobacteraceae</taxon>
        <taxon>Dyella</taxon>
    </lineage>
</organism>
<dbReference type="PANTHER" id="PTHR35564">
    <property type="match status" value="1"/>
</dbReference>
<dbReference type="Proteomes" id="UP000651010">
    <property type="component" value="Unassembled WGS sequence"/>
</dbReference>
<evidence type="ECO:0000313" key="2">
    <source>
        <dbReference type="Proteomes" id="UP000651010"/>
    </source>
</evidence>
<dbReference type="Pfam" id="PF06996">
    <property type="entry name" value="T6SS_TssG"/>
    <property type="match status" value="1"/>
</dbReference>
<accession>A0ABR9GAN6</accession>
<dbReference type="InterPro" id="IPR010732">
    <property type="entry name" value="T6SS_TssG-like"/>
</dbReference>
<dbReference type="RefSeq" id="WP_192555949.1">
    <property type="nucleotide sequence ID" value="NZ_JACZZA010000006.1"/>
</dbReference>
<gene>
    <name evidence="1" type="primary">tssG</name>
    <name evidence="1" type="ORF">IGX34_11940</name>
</gene>
<reference evidence="1 2" key="1">
    <citation type="submission" date="2020-09" db="EMBL/GenBank/DDBJ databases">
        <title>Dyella sp. 7MK23 isolated from forest soil.</title>
        <authorList>
            <person name="Fu J."/>
        </authorList>
    </citation>
    <scope>NUCLEOTIDE SEQUENCE [LARGE SCALE GENOMIC DNA]</scope>
    <source>
        <strain evidence="1 2">7MK23</strain>
    </source>
</reference>
<dbReference type="EMBL" id="JACZZA010000006">
    <property type="protein sequence ID" value="MBE1161101.1"/>
    <property type="molecule type" value="Genomic_DNA"/>
</dbReference>
<proteinExistence type="predicted"/>
<comment type="caution">
    <text evidence="1">The sequence shown here is derived from an EMBL/GenBank/DDBJ whole genome shotgun (WGS) entry which is preliminary data.</text>
</comment>